<feature type="domain" description="Fibronectin type-III" evidence="1">
    <location>
        <begin position="705"/>
        <end position="807"/>
    </location>
</feature>
<organism evidence="2 3">
    <name type="scientific">Termititenax aidoneus</name>
    <dbReference type="NCBI Taxonomy" id="2218524"/>
    <lineage>
        <taxon>Bacteria</taxon>
        <taxon>Bacillati</taxon>
        <taxon>Candidatus Margulisiibacteriota</taxon>
        <taxon>Candidatus Termititenacia</taxon>
        <taxon>Candidatus Termititenacales</taxon>
        <taxon>Candidatus Termititenacaceae</taxon>
        <taxon>Candidatus Termititenax</taxon>
    </lineage>
</organism>
<dbReference type="SMART" id="SM00060">
    <property type="entry name" value="FN3"/>
    <property type="match status" value="4"/>
</dbReference>
<evidence type="ECO:0000313" key="2">
    <source>
        <dbReference type="EMBL" id="GBR74949.1"/>
    </source>
</evidence>
<dbReference type="InterPro" id="IPR003961">
    <property type="entry name" value="FN3_dom"/>
</dbReference>
<dbReference type="InterPro" id="IPR013783">
    <property type="entry name" value="Ig-like_fold"/>
</dbReference>
<sequence>GAEGGGNGIVHPEGNANTSLPLPNALGGYTYGDVYLTAGQIIYIVIGGYPGTGIGGYNGGGTAEKREAGYGFSGGGATHIAMSSGVLSSVPQTNVLLVAGGAGGRDGNEYYYGRTSPADEGAGGGGTIWPAYYPYDGRSYAASGSYGLGAYAPSPIAAGGGGYTGGNSGDAVASGRGGSPYIAPSVSNAGGQAGVRSGHGFARITYGADFDTTPPVISHTTATEGWTNIADRSAYTWTAATDDLSGVAGYYVYWGTDSGGTSTALQTGNSYDPSALPVAGIYYLRVQPRDNAGNTGAWYTVLTYLFDPNAPNQTPTTFTPIDWTNSNVPLGWLWAVATDDLSGVAGYNVRWNGATTYQTGTSFTPTALSAAGIYNLEIQTVDNAGNVSAFKTILTYKYDPNAPGQTGTTLTTVDWTNVNASVTARTWTAAADVGTVGTNASGVAGYNVRWNGATTYQTGTSFTPTALSAAGIYNLEVQTVDNAGNVSAFKTILTYKFDNDAPGKSSPKLRAAALYGTIGWTSQNSYEFTWEPVSDAQMSGINHYDIYWGVSNVNIQSPTDQTTDTKYRISGIATSGEYYFLVRAVDNAGNLGEWKIIALYKFDKDNPGQTTTDLGILGWTNQSAYTFNWDPVVDLSGIDHYDVHWSQTEGTSVTHQTAGAAYTASGLSASGTYYLRVRAVDGAGNTGVWKTIARYKYDGAAPDFAPEQTTINWTTQKDCGLISWMAANDGGESGVAGYNIYWGKDASGATVLAQQTGNDEAARSYNPLPCDSGDGVYYLRVQALDNAGNAGAWKTVLVYQYDASAPALPFTNTETEFSDAADRGEFVWTAADDGAGSGTAGYYVYWGVNPNGTSANLRTPTTFDPPPCEEYTYYYLRVQAVDKIGNAGEWKTLLSYAFNSSDRPGISMTDAEIGWTKNADPEAFTWSQALSGGPAISGYYVYWGQDSEGRNPDNFREGSGELERTYDPPTCKEDGYWYLRVQAQNTAGNKGAWATVLTYKYDA</sequence>
<dbReference type="EMBL" id="BGZN01000112">
    <property type="protein sequence ID" value="GBR74949.1"/>
    <property type="molecule type" value="Genomic_DNA"/>
</dbReference>
<accession>A0A388TE92</accession>
<evidence type="ECO:0000313" key="3">
    <source>
        <dbReference type="Proteomes" id="UP000269352"/>
    </source>
</evidence>
<name>A0A388TE92_TERA1</name>
<dbReference type="InterPro" id="IPR036116">
    <property type="entry name" value="FN3_sf"/>
</dbReference>
<dbReference type="SUPFAM" id="SSF49265">
    <property type="entry name" value="Fibronectin type III"/>
    <property type="match status" value="4"/>
</dbReference>
<proteinExistence type="predicted"/>
<keyword evidence="3" id="KW-1185">Reference proteome</keyword>
<dbReference type="Pfam" id="PF00041">
    <property type="entry name" value="fn3"/>
    <property type="match status" value="1"/>
</dbReference>
<dbReference type="CDD" id="cd00063">
    <property type="entry name" value="FN3"/>
    <property type="match status" value="2"/>
</dbReference>
<dbReference type="Proteomes" id="UP000269352">
    <property type="component" value="Unassembled WGS sequence"/>
</dbReference>
<feature type="domain" description="Fibronectin type-III" evidence="1">
    <location>
        <begin position="610"/>
        <end position="703"/>
    </location>
</feature>
<comment type="caution">
    <text evidence="2">The sequence shown here is derived from an EMBL/GenBank/DDBJ whole genome shotgun (WGS) entry which is preliminary data.</text>
</comment>
<protein>
    <recommendedName>
        <fullName evidence="1">Fibronectin type-III domain-containing protein</fullName>
    </recommendedName>
</protein>
<feature type="domain" description="Fibronectin type-III" evidence="1">
    <location>
        <begin position="512"/>
        <end position="605"/>
    </location>
</feature>
<dbReference type="AlphaFoldDB" id="A0A388TE92"/>
<dbReference type="PROSITE" id="PS50853">
    <property type="entry name" value="FN3"/>
    <property type="match status" value="3"/>
</dbReference>
<dbReference type="Gene3D" id="2.60.40.10">
    <property type="entry name" value="Immunoglobulins"/>
    <property type="match status" value="7"/>
</dbReference>
<reference evidence="2 3" key="1">
    <citation type="journal article" date="2019" name="ISME J.">
        <title>Genome analyses of uncultured TG2/ZB3 bacteria in 'Margulisbacteria' specifically attached to ectosymbiotic spirochetes of protists in the termite gut.</title>
        <authorList>
            <person name="Utami Y.D."/>
            <person name="Kuwahara H."/>
            <person name="Igai K."/>
            <person name="Murakami T."/>
            <person name="Sugaya K."/>
            <person name="Morikawa T."/>
            <person name="Nagura Y."/>
            <person name="Yuki M."/>
            <person name="Deevong P."/>
            <person name="Inoue T."/>
            <person name="Kihara K."/>
            <person name="Lo N."/>
            <person name="Yamada A."/>
            <person name="Ohkuma M."/>
            <person name="Hongoh Y."/>
        </authorList>
    </citation>
    <scope>NUCLEOTIDE SEQUENCE [LARGE SCALE GENOMIC DNA]</scope>
    <source>
        <strain evidence="2">NkOx7-01</strain>
    </source>
</reference>
<evidence type="ECO:0000259" key="1">
    <source>
        <dbReference type="PROSITE" id="PS50853"/>
    </source>
</evidence>
<dbReference type="Pfam" id="PF12245">
    <property type="entry name" value="Big_3_2"/>
    <property type="match status" value="1"/>
</dbReference>
<feature type="non-terminal residue" evidence="2">
    <location>
        <position position="1003"/>
    </location>
</feature>
<dbReference type="InterPro" id="IPR022038">
    <property type="entry name" value="Ig-like_bact"/>
</dbReference>
<gene>
    <name evidence="2" type="ORF">NO1_2034</name>
</gene>
<feature type="non-terminal residue" evidence="2">
    <location>
        <position position="1"/>
    </location>
</feature>